<organism evidence="3">
    <name type="scientific">Aplanochytrium stocchinoi</name>
    <dbReference type="NCBI Taxonomy" id="215587"/>
    <lineage>
        <taxon>Eukaryota</taxon>
        <taxon>Sar</taxon>
        <taxon>Stramenopiles</taxon>
        <taxon>Bigyra</taxon>
        <taxon>Labyrinthulomycetes</taxon>
        <taxon>Thraustochytrida</taxon>
        <taxon>Thraustochytriidae</taxon>
        <taxon>Aplanochytrium</taxon>
    </lineage>
</organism>
<sequence>MRVATIDVEAGLNNRKEAAEHERGRVWKWFSLLSPFLLFSLVVICVAVLFCGGVYFASTQNDSIGKWWPVLNFIVFFANATILSILCVWYKTKRFRDNHKLRVAHYYFSTLNHEGLIQPREFTELARRKQYWPKGEFKSDTLEYFRAKDFWSSYVHKNSCGFDAKSVVKCATANLSLKDWRCLRDHVNFTLSGLFHHGYIEQSFDYASTTFSDRNSEKVVFLWFLREDETGNQTVSLMKSVLHGKIAEYSMTWENFTNERGDFAGCKVLKRRNDGEWIGECGGHDCPAPKHTYTKEVFKFFQSFEMINLETGCLLSHEHEDENDFERKRVRFVLGQLETFDFSADSNQKNRKKKTQPVWTAERWKAK</sequence>
<reference evidence="3" key="1">
    <citation type="submission" date="2021-01" db="EMBL/GenBank/DDBJ databases">
        <authorList>
            <person name="Corre E."/>
            <person name="Pelletier E."/>
            <person name="Niang G."/>
            <person name="Scheremetjew M."/>
            <person name="Finn R."/>
            <person name="Kale V."/>
            <person name="Holt S."/>
            <person name="Cochrane G."/>
            <person name="Meng A."/>
            <person name="Brown T."/>
            <person name="Cohen L."/>
        </authorList>
    </citation>
    <scope>NUCLEOTIDE SEQUENCE</scope>
    <source>
        <strain evidence="3">GSBS06</strain>
    </source>
</reference>
<evidence type="ECO:0000313" key="3">
    <source>
        <dbReference type="EMBL" id="CAE0438858.1"/>
    </source>
</evidence>
<keyword evidence="2" id="KW-0812">Transmembrane</keyword>
<gene>
    <name evidence="3" type="ORF">ASTO00021_LOCUS9081</name>
</gene>
<name>A0A7S3LSW3_9STRA</name>
<feature type="transmembrane region" description="Helical" evidence="2">
    <location>
        <begin position="32"/>
        <end position="58"/>
    </location>
</feature>
<proteinExistence type="predicted"/>
<keyword evidence="2" id="KW-1133">Transmembrane helix</keyword>
<keyword evidence="2" id="KW-0472">Membrane</keyword>
<protein>
    <submittedName>
        <fullName evidence="3">Uncharacterized protein</fullName>
    </submittedName>
</protein>
<feature type="region of interest" description="Disordered" evidence="1">
    <location>
        <begin position="345"/>
        <end position="367"/>
    </location>
</feature>
<dbReference type="EMBL" id="HBIN01012081">
    <property type="protein sequence ID" value="CAE0438858.1"/>
    <property type="molecule type" value="Transcribed_RNA"/>
</dbReference>
<accession>A0A7S3LSW3</accession>
<dbReference type="AlphaFoldDB" id="A0A7S3LSW3"/>
<evidence type="ECO:0000256" key="1">
    <source>
        <dbReference type="SAM" id="MobiDB-lite"/>
    </source>
</evidence>
<feature type="transmembrane region" description="Helical" evidence="2">
    <location>
        <begin position="70"/>
        <end position="90"/>
    </location>
</feature>
<evidence type="ECO:0000256" key="2">
    <source>
        <dbReference type="SAM" id="Phobius"/>
    </source>
</evidence>